<gene>
    <name evidence="6" type="ORF">N865_04545</name>
</gene>
<evidence type="ECO:0000313" key="6">
    <source>
        <dbReference type="EMBL" id="EWT02702.1"/>
    </source>
</evidence>
<proteinExistence type="predicted"/>
<reference evidence="6 7" key="1">
    <citation type="submission" date="2013-08" db="EMBL/GenBank/DDBJ databases">
        <title>Intrasporangium oryzae NRRL B-24470.</title>
        <authorList>
            <person name="Liu H."/>
            <person name="Wang G."/>
        </authorList>
    </citation>
    <scope>NUCLEOTIDE SEQUENCE [LARGE SCALE GENOMIC DNA]</scope>
    <source>
        <strain evidence="6 7">NRRL B-24470</strain>
    </source>
</reference>
<dbReference type="PATRIC" id="fig|1386089.3.peg.1041"/>
<dbReference type="CDD" id="cd01392">
    <property type="entry name" value="HTH_LacI"/>
    <property type="match status" value="1"/>
</dbReference>
<sequence>MTRNDPPRPVTIIDVAREAGVAPSTVSRALSNPDRVNVVTREHVQQVAARLGYRPSPAARALGTGRTSTLALVLPDITNPYFAGLIRGAERQAEATGHILVIGNSEESARAEARMVERLAPSVDGFLLGSSRLPDAKIVQFSAMRPVVLVNRRVPSVTSVSPDQQDGTRQIVEHLVALGHQRAIFLAGPPQSWLGGQRWAGISAAARRHHLTVRRLGPYAPSVDGGFLAGEAALADGATAVIAHNDLMAIGALRRLRSRGVSVPDDVSMVGFDNIFGADFCDPPLTTLSDRTEQAGRSAVDLLVALVRDQSRLDGETPAEIVAPTTLVVRESTGPVRR</sequence>
<dbReference type="Pfam" id="PF13377">
    <property type="entry name" value="Peripla_BP_3"/>
    <property type="match status" value="1"/>
</dbReference>
<dbReference type="eggNOG" id="COG1609">
    <property type="taxonomic scope" value="Bacteria"/>
</dbReference>
<name>W9GBU3_9MICO</name>
<keyword evidence="1" id="KW-0678">Repressor</keyword>
<dbReference type="PROSITE" id="PS50932">
    <property type="entry name" value="HTH_LACI_2"/>
    <property type="match status" value="1"/>
</dbReference>
<evidence type="ECO:0000313" key="7">
    <source>
        <dbReference type="Proteomes" id="UP000019489"/>
    </source>
</evidence>
<dbReference type="PANTHER" id="PTHR30146:SF148">
    <property type="entry name" value="HTH-TYPE TRANSCRIPTIONAL REPRESSOR PURR-RELATED"/>
    <property type="match status" value="1"/>
</dbReference>
<dbReference type="STRING" id="1386089.N865_04545"/>
<evidence type="ECO:0000256" key="2">
    <source>
        <dbReference type="ARBA" id="ARBA00023015"/>
    </source>
</evidence>
<dbReference type="InterPro" id="IPR000843">
    <property type="entry name" value="HTH_LacI"/>
</dbReference>
<dbReference type="PANTHER" id="PTHR30146">
    <property type="entry name" value="LACI-RELATED TRANSCRIPTIONAL REPRESSOR"/>
    <property type="match status" value="1"/>
</dbReference>
<comment type="caution">
    <text evidence="6">The sequence shown here is derived from an EMBL/GenBank/DDBJ whole genome shotgun (WGS) entry which is preliminary data.</text>
</comment>
<keyword evidence="7" id="KW-1185">Reference proteome</keyword>
<dbReference type="SUPFAM" id="SSF47413">
    <property type="entry name" value="lambda repressor-like DNA-binding domains"/>
    <property type="match status" value="1"/>
</dbReference>
<accession>W9GBU3</accession>
<protein>
    <submittedName>
        <fullName evidence="6">LacI family transcriptional regulator</fullName>
    </submittedName>
</protein>
<dbReference type="InterPro" id="IPR028082">
    <property type="entry name" value="Peripla_BP_I"/>
</dbReference>
<dbReference type="Gene3D" id="1.10.260.40">
    <property type="entry name" value="lambda repressor-like DNA-binding domains"/>
    <property type="match status" value="1"/>
</dbReference>
<dbReference type="GO" id="GO:0000976">
    <property type="term" value="F:transcription cis-regulatory region binding"/>
    <property type="evidence" value="ECO:0007669"/>
    <property type="project" value="TreeGrafter"/>
</dbReference>
<dbReference type="CDD" id="cd06267">
    <property type="entry name" value="PBP1_LacI_sugar_binding-like"/>
    <property type="match status" value="1"/>
</dbReference>
<evidence type="ECO:0000256" key="4">
    <source>
        <dbReference type="ARBA" id="ARBA00023163"/>
    </source>
</evidence>
<dbReference type="Proteomes" id="UP000019489">
    <property type="component" value="Unassembled WGS sequence"/>
</dbReference>
<dbReference type="InterPro" id="IPR010982">
    <property type="entry name" value="Lambda_DNA-bd_dom_sf"/>
</dbReference>
<organism evidence="6 7">
    <name type="scientific">Intrasporangium oryzae NRRL B-24470</name>
    <dbReference type="NCBI Taxonomy" id="1386089"/>
    <lineage>
        <taxon>Bacteria</taxon>
        <taxon>Bacillati</taxon>
        <taxon>Actinomycetota</taxon>
        <taxon>Actinomycetes</taxon>
        <taxon>Micrococcales</taxon>
        <taxon>Intrasporangiaceae</taxon>
        <taxon>Intrasporangium</taxon>
    </lineage>
</organism>
<dbReference type="RefSeq" id="WP_034802345.1">
    <property type="nucleotide sequence ID" value="NZ_AWSA01000008.1"/>
</dbReference>
<evidence type="ECO:0000256" key="1">
    <source>
        <dbReference type="ARBA" id="ARBA00022491"/>
    </source>
</evidence>
<keyword evidence="4" id="KW-0804">Transcription</keyword>
<dbReference type="Pfam" id="PF00356">
    <property type="entry name" value="LacI"/>
    <property type="match status" value="1"/>
</dbReference>
<evidence type="ECO:0000259" key="5">
    <source>
        <dbReference type="PROSITE" id="PS50932"/>
    </source>
</evidence>
<evidence type="ECO:0000256" key="3">
    <source>
        <dbReference type="ARBA" id="ARBA00023125"/>
    </source>
</evidence>
<dbReference type="EMBL" id="AWSA01000008">
    <property type="protein sequence ID" value="EWT02702.1"/>
    <property type="molecule type" value="Genomic_DNA"/>
</dbReference>
<dbReference type="Gene3D" id="3.40.50.2300">
    <property type="match status" value="2"/>
</dbReference>
<dbReference type="InterPro" id="IPR046335">
    <property type="entry name" value="LacI/GalR-like_sensor"/>
</dbReference>
<dbReference type="SUPFAM" id="SSF53822">
    <property type="entry name" value="Periplasmic binding protein-like I"/>
    <property type="match status" value="1"/>
</dbReference>
<keyword evidence="3" id="KW-0238">DNA-binding</keyword>
<dbReference type="GO" id="GO:0003700">
    <property type="term" value="F:DNA-binding transcription factor activity"/>
    <property type="evidence" value="ECO:0007669"/>
    <property type="project" value="TreeGrafter"/>
</dbReference>
<keyword evidence="2" id="KW-0805">Transcription regulation</keyword>
<feature type="domain" description="HTH lacI-type" evidence="5">
    <location>
        <begin position="10"/>
        <end position="64"/>
    </location>
</feature>
<dbReference type="AlphaFoldDB" id="W9GBU3"/>
<dbReference type="SMART" id="SM00354">
    <property type="entry name" value="HTH_LACI"/>
    <property type="match status" value="1"/>
</dbReference>